<sequence length="273" mass="29861">MKKTNWVWSVATLGALVTLSACGDSNAGEDSQEISFGATAGPYSDMLTKAIVPGLEEKGYSVTINEYQDYIIPNRELANGTDDANLFQHQVYLDAFAENNDLDLASLLTVPTAPMGIYSEAYQTLDDIEEGIEVAIPNDPTNGARAFLMLEDAGLITFKDEIDPLTVSIQDIDENKHNLQFVELEAAQLPREVGQKPLTAVPGNFALSAGLDLTTALELENMADQYRNVVAVRSEDVDGQLAQDIQAVIESEEFEAVIDEEFEGFGKPDWMEQ</sequence>
<dbReference type="STRING" id="1246626.BleG1_3162"/>
<keyword evidence="6 8" id="KW-0449">Lipoprotein</keyword>
<dbReference type="PANTHER" id="PTHR30429:SF0">
    <property type="entry name" value="METHIONINE-BINDING LIPOPROTEIN METQ"/>
    <property type="match status" value="1"/>
</dbReference>
<dbReference type="PATRIC" id="fig|1246626.3.peg.3153"/>
<organism evidence="8 9">
    <name type="scientific">Shouchella lehensis G1</name>
    <dbReference type="NCBI Taxonomy" id="1246626"/>
    <lineage>
        <taxon>Bacteria</taxon>
        <taxon>Bacillati</taxon>
        <taxon>Bacillota</taxon>
        <taxon>Bacilli</taxon>
        <taxon>Bacillales</taxon>
        <taxon>Bacillaceae</taxon>
        <taxon>Shouchella</taxon>
    </lineage>
</organism>
<dbReference type="PANTHER" id="PTHR30429">
    <property type="entry name" value="D-METHIONINE-BINDING LIPOPROTEIN METQ"/>
    <property type="match status" value="1"/>
</dbReference>
<dbReference type="GO" id="GO:0016020">
    <property type="term" value="C:membrane"/>
    <property type="evidence" value="ECO:0007669"/>
    <property type="project" value="UniProtKB-SubCell"/>
</dbReference>
<comment type="similarity">
    <text evidence="2">Belongs to the NlpA lipoprotein family.</text>
</comment>
<evidence type="ECO:0000256" key="2">
    <source>
        <dbReference type="ARBA" id="ARBA00008973"/>
    </source>
</evidence>
<name>A0A060LWS4_9BACI</name>
<dbReference type="PROSITE" id="PS51257">
    <property type="entry name" value="PROKAR_LIPOPROTEIN"/>
    <property type="match status" value="1"/>
</dbReference>
<dbReference type="InterPro" id="IPR004872">
    <property type="entry name" value="Lipoprotein_NlpA"/>
</dbReference>
<keyword evidence="5" id="KW-0564">Palmitate</keyword>
<dbReference type="Proteomes" id="UP000027142">
    <property type="component" value="Chromosome"/>
</dbReference>
<comment type="subcellular location">
    <subcellularLocation>
        <location evidence="1">Membrane</location>
        <topology evidence="1">Lipid-anchor</topology>
    </subcellularLocation>
</comment>
<accession>A0A060LWS4</accession>
<evidence type="ECO:0000256" key="3">
    <source>
        <dbReference type="ARBA" id="ARBA00022729"/>
    </source>
</evidence>
<proteinExistence type="inferred from homology"/>
<evidence type="ECO:0000256" key="5">
    <source>
        <dbReference type="ARBA" id="ARBA00023139"/>
    </source>
</evidence>
<keyword evidence="4" id="KW-0472">Membrane</keyword>
<dbReference type="Pfam" id="PF03180">
    <property type="entry name" value="Lipoprotein_9"/>
    <property type="match status" value="1"/>
</dbReference>
<dbReference type="AlphaFoldDB" id="A0A060LWS4"/>
<dbReference type="OrthoDB" id="9812878at2"/>
<dbReference type="SUPFAM" id="SSF53850">
    <property type="entry name" value="Periplasmic binding protein-like II"/>
    <property type="match status" value="1"/>
</dbReference>
<feature type="chain" id="PRO_5039515728" evidence="7">
    <location>
        <begin position="24"/>
        <end position="273"/>
    </location>
</feature>
<reference evidence="8 9" key="1">
    <citation type="journal article" date="2014" name="Gene">
        <title>A comparative genomic analysis of the alkalitolerant soil bacterium Bacillus lehensis G1.</title>
        <authorList>
            <person name="Noor Y.M."/>
            <person name="Samsulrizal N.H."/>
            <person name="Jema'on N.A."/>
            <person name="Low K.O."/>
            <person name="Ramli A.N."/>
            <person name="Alias N.I."/>
            <person name="Damis S.I."/>
            <person name="Fuzi S.F."/>
            <person name="Isa M.N."/>
            <person name="Murad A.M."/>
            <person name="Raih M.F."/>
            <person name="Bakar F.D."/>
            <person name="Najimudin N."/>
            <person name="Mahadi N.M."/>
            <person name="Illias R.M."/>
        </authorList>
    </citation>
    <scope>NUCLEOTIDE SEQUENCE [LARGE SCALE GENOMIC DNA]</scope>
    <source>
        <strain evidence="8 9">G1</strain>
    </source>
</reference>
<evidence type="ECO:0000313" key="9">
    <source>
        <dbReference type="Proteomes" id="UP000027142"/>
    </source>
</evidence>
<dbReference type="RefSeq" id="WP_038482968.1">
    <property type="nucleotide sequence ID" value="NZ_CP003923.1"/>
</dbReference>
<protein>
    <submittedName>
        <fullName evidence="8">Substrate-binding lipoprotein</fullName>
    </submittedName>
</protein>
<dbReference type="eggNOG" id="COG1464">
    <property type="taxonomic scope" value="Bacteria"/>
</dbReference>
<evidence type="ECO:0000256" key="6">
    <source>
        <dbReference type="ARBA" id="ARBA00023288"/>
    </source>
</evidence>
<keyword evidence="9" id="KW-1185">Reference proteome</keyword>
<dbReference type="HOGENOM" id="CLU_067080_0_1_9"/>
<feature type="signal peptide" evidence="7">
    <location>
        <begin position="1"/>
        <end position="23"/>
    </location>
</feature>
<keyword evidence="3 7" id="KW-0732">Signal</keyword>
<evidence type="ECO:0000256" key="7">
    <source>
        <dbReference type="SAM" id="SignalP"/>
    </source>
</evidence>
<dbReference type="EMBL" id="CP003923">
    <property type="protein sequence ID" value="AIC95726.1"/>
    <property type="molecule type" value="Genomic_DNA"/>
</dbReference>
<gene>
    <name evidence="8" type="ORF">BleG1_3162</name>
</gene>
<dbReference type="KEGG" id="ble:BleG1_3162"/>
<evidence type="ECO:0000313" key="8">
    <source>
        <dbReference type="EMBL" id="AIC95726.1"/>
    </source>
</evidence>
<evidence type="ECO:0000256" key="1">
    <source>
        <dbReference type="ARBA" id="ARBA00004635"/>
    </source>
</evidence>
<dbReference type="Gene3D" id="3.40.190.10">
    <property type="entry name" value="Periplasmic binding protein-like II"/>
    <property type="match status" value="2"/>
</dbReference>
<evidence type="ECO:0000256" key="4">
    <source>
        <dbReference type="ARBA" id="ARBA00023136"/>
    </source>
</evidence>